<evidence type="ECO:0000313" key="2">
    <source>
        <dbReference type="EMBL" id="KZT54002.1"/>
    </source>
</evidence>
<keyword evidence="1" id="KW-0472">Membrane</keyword>
<dbReference type="InParanoid" id="A0A165E317"/>
<evidence type="ECO:0000256" key="1">
    <source>
        <dbReference type="SAM" id="Phobius"/>
    </source>
</evidence>
<keyword evidence="1" id="KW-1133">Transmembrane helix</keyword>
<feature type="transmembrane region" description="Helical" evidence="1">
    <location>
        <begin position="6"/>
        <end position="24"/>
    </location>
</feature>
<keyword evidence="1" id="KW-0812">Transmembrane</keyword>
<dbReference type="EMBL" id="KV424024">
    <property type="protein sequence ID" value="KZT54002.1"/>
    <property type="molecule type" value="Genomic_DNA"/>
</dbReference>
<dbReference type="Proteomes" id="UP000076842">
    <property type="component" value="Unassembled WGS sequence"/>
</dbReference>
<gene>
    <name evidence="2" type="ORF">CALCODRAFT_500446</name>
</gene>
<keyword evidence="3" id="KW-1185">Reference proteome</keyword>
<reference evidence="2 3" key="1">
    <citation type="journal article" date="2016" name="Mol. Biol. Evol.">
        <title>Comparative Genomics of Early-Diverging Mushroom-Forming Fungi Provides Insights into the Origins of Lignocellulose Decay Capabilities.</title>
        <authorList>
            <person name="Nagy L.G."/>
            <person name="Riley R."/>
            <person name="Tritt A."/>
            <person name="Adam C."/>
            <person name="Daum C."/>
            <person name="Floudas D."/>
            <person name="Sun H."/>
            <person name="Yadav J.S."/>
            <person name="Pangilinan J."/>
            <person name="Larsson K.H."/>
            <person name="Matsuura K."/>
            <person name="Barry K."/>
            <person name="Labutti K."/>
            <person name="Kuo R."/>
            <person name="Ohm R.A."/>
            <person name="Bhattacharya S.S."/>
            <person name="Shirouzu T."/>
            <person name="Yoshinaga Y."/>
            <person name="Martin F.M."/>
            <person name="Grigoriev I.V."/>
            <person name="Hibbett D.S."/>
        </authorList>
    </citation>
    <scope>NUCLEOTIDE SEQUENCE [LARGE SCALE GENOMIC DNA]</scope>
    <source>
        <strain evidence="2 3">HHB12733</strain>
    </source>
</reference>
<name>A0A165E317_9BASI</name>
<sequence>MQKGAMYGSVLLSGNGLVVGVDVISSARWNVKRHTRGEGLVPGSRHSVVKRAKRIIGRDLIPPRRRRAPPTTPLLQQ</sequence>
<organism evidence="2 3">
    <name type="scientific">Calocera cornea HHB12733</name>
    <dbReference type="NCBI Taxonomy" id="1353952"/>
    <lineage>
        <taxon>Eukaryota</taxon>
        <taxon>Fungi</taxon>
        <taxon>Dikarya</taxon>
        <taxon>Basidiomycota</taxon>
        <taxon>Agaricomycotina</taxon>
        <taxon>Dacrymycetes</taxon>
        <taxon>Dacrymycetales</taxon>
        <taxon>Dacrymycetaceae</taxon>
        <taxon>Calocera</taxon>
    </lineage>
</organism>
<dbReference type="AlphaFoldDB" id="A0A165E317"/>
<proteinExistence type="predicted"/>
<protein>
    <submittedName>
        <fullName evidence="2">Uncharacterized protein</fullName>
    </submittedName>
</protein>
<evidence type="ECO:0000313" key="3">
    <source>
        <dbReference type="Proteomes" id="UP000076842"/>
    </source>
</evidence>
<accession>A0A165E317</accession>